<dbReference type="Proteomes" id="UP000316905">
    <property type="component" value="Unassembled WGS sequence"/>
</dbReference>
<sequence length="49" mass="5403">MAVQAVIEESAGGLSNHFCMSSHTCLACLLEVSWLHLRSMSCESSFVHY</sequence>
<protein>
    <submittedName>
        <fullName evidence="1">Uncharacterized protein</fullName>
    </submittedName>
</protein>
<dbReference type="AlphaFoldDB" id="A0A562QDM0"/>
<dbReference type="EMBL" id="VLKY01000005">
    <property type="protein sequence ID" value="TWI54799.1"/>
    <property type="molecule type" value="Genomic_DNA"/>
</dbReference>
<proteinExistence type="predicted"/>
<keyword evidence="2" id="KW-1185">Reference proteome</keyword>
<reference evidence="1 2" key="1">
    <citation type="journal article" date="2015" name="Stand. Genomic Sci.">
        <title>Genomic Encyclopedia of Bacterial and Archaeal Type Strains, Phase III: the genomes of soil and plant-associated and newly described type strains.</title>
        <authorList>
            <person name="Whitman W.B."/>
            <person name="Woyke T."/>
            <person name="Klenk H.P."/>
            <person name="Zhou Y."/>
            <person name="Lilburn T.G."/>
            <person name="Beck B.J."/>
            <person name="De Vos P."/>
            <person name="Vandamme P."/>
            <person name="Eisen J.A."/>
            <person name="Garrity G."/>
            <person name="Hugenholtz P."/>
            <person name="Kyrpides N.C."/>
        </authorList>
    </citation>
    <scope>NUCLEOTIDE SEQUENCE [LARGE SCALE GENOMIC DNA]</scope>
    <source>
        <strain evidence="1 2">CGMCC 1.6858</strain>
    </source>
</reference>
<accession>A0A562QDM0</accession>
<comment type="caution">
    <text evidence="1">The sequence shown here is derived from an EMBL/GenBank/DDBJ whole genome shotgun (WGS) entry which is preliminary data.</text>
</comment>
<gene>
    <name evidence="1" type="ORF">IQ22_01702</name>
</gene>
<evidence type="ECO:0000313" key="2">
    <source>
        <dbReference type="Proteomes" id="UP000316905"/>
    </source>
</evidence>
<name>A0A562QDM0_9PSED</name>
<organism evidence="1 2">
    <name type="scientific">Pseudomonas duriflava</name>
    <dbReference type="NCBI Taxonomy" id="459528"/>
    <lineage>
        <taxon>Bacteria</taxon>
        <taxon>Pseudomonadati</taxon>
        <taxon>Pseudomonadota</taxon>
        <taxon>Gammaproteobacteria</taxon>
        <taxon>Pseudomonadales</taxon>
        <taxon>Pseudomonadaceae</taxon>
        <taxon>Pseudomonas</taxon>
    </lineage>
</organism>
<evidence type="ECO:0000313" key="1">
    <source>
        <dbReference type="EMBL" id="TWI54799.1"/>
    </source>
</evidence>